<proteinExistence type="predicted"/>
<feature type="region of interest" description="Disordered" evidence="1">
    <location>
        <begin position="96"/>
        <end position="123"/>
    </location>
</feature>
<dbReference type="EMBL" id="QJKJ01003567">
    <property type="protein sequence ID" value="RDX97824.1"/>
    <property type="molecule type" value="Genomic_DNA"/>
</dbReference>
<keyword evidence="3" id="KW-1185">Reference proteome</keyword>
<organism evidence="2 3">
    <name type="scientific">Mucuna pruriens</name>
    <name type="common">Velvet bean</name>
    <name type="synonym">Dolichos pruriens</name>
    <dbReference type="NCBI Taxonomy" id="157652"/>
    <lineage>
        <taxon>Eukaryota</taxon>
        <taxon>Viridiplantae</taxon>
        <taxon>Streptophyta</taxon>
        <taxon>Embryophyta</taxon>
        <taxon>Tracheophyta</taxon>
        <taxon>Spermatophyta</taxon>
        <taxon>Magnoliopsida</taxon>
        <taxon>eudicotyledons</taxon>
        <taxon>Gunneridae</taxon>
        <taxon>Pentapetalae</taxon>
        <taxon>rosids</taxon>
        <taxon>fabids</taxon>
        <taxon>Fabales</taxon>
        <taxon>Fabaceae</taxon>
        <taxon>Papilionoideae</taxon>
        <taxon>50 kb inversion clade</taxon>
        <taxon>NPAAA clade</taxon>
        <taxon>indigoferoid/millettioid clade</taxon>
        <taxon>Phaseoleae</taxon>
        <taxon>Mucuna</taxon>
    </lineage>
</organism>
<reference evidence="2" key="1">
    <citation type="submission" date="2018-05" db="EMBL/GenBank/DDBJ databases">
        <title>Draft genome of Mucuna pruriens seed.</title>
        <authorList>
            <person name="Nnadi N.E."/>
            <person name="Vos R."/>
            <person name="Hasami M.H."/>
            <person name="Devisetty U.K."/>
            <person name="Aguiy J.C."/>
        </authorList>
    </citation>
    <scope>NUCLEOTIDE SEQUENCE [LARGE SCALE GENOMIC DNA]</scope>
    <source>
        <strain evidence="2">JCA_2017</strain>
    </source>
</reference>
<dbReference type="PANTHER" id="PTHR33223:SF8">
    <property type="entry name" value="OS04G0172440 PROTEIN"/>
    <property type="match status" value="1"/>
</dbReference>
<evidence type="ECO:0008006" key="4">
    <source>
        <dbReference type="Google" id="ProtNLM"/>
    </source>
</evidence>
<dbReference type="AlphaFoldDB" id="A0A371H4R4"/>
<accession>A0A371H4R4</accession>
<dbReference type="PANTHER" id="PTHR33223">
    <property type="entry name" value="CCHC-TYPE DOMAIN-CONTAINING PROTEIN"/>
    <property type="match status" value="1"/>
</dbReference>
<protein>
    <recommendedName>
        <fullName evidence="4">Retrotransposon gag domain-containing protein</fullName>
    </recommendedName>
</protein>
<evidence type="ECO:0000256" key="1">
    <source>
        <dbReference type="SAM" id="MobiDB-lite"/>
    </source>
</evidence>
<comment type="caution">
    <text evidence="2">The sequence shown here is derived from an EMBL/GenBank/DDBJ whole genome shotgun (WGS) entry which is preliminary data.</text>
</comment>
<dbReference type="OrthoDB" id="1432691at2759"/>
<name>A0A371H4R4_MUCPR</name>
<sequence>MDVGLPTDFKTLEFDKYKGSSCPRVHLAMYCRKMVTYIYDDKILVHCFQDSLTGAALGWYVSLERGASKHGETWRKPSCNSINTTKIWRRIAPDSKTWSRKNKKVSKSMHRDGASWRRRFNHQ</sequence>
<evidence type="ECO:0000313" key="3">
    <source>
        <dbReference type="Proteomes" id="UP000257109"/>
    </source>
</evidence>
<feature type="non-terminal residue" evidence="2">
    <location>
        <position position="1"/>
    </location>
</feature>
<gene>
    <name evidence="2" type="ORF">CR513_19359</name>
</gene>
<evidence type="ECO:0000313" key="2">
    <source>
        <dbReference type="EMBL" id="RDX97824.1"/>
    </source>
</evidence>
<dbReference type="Proteomes" id="UP000257109">
    <property type="component" value="Unassembled WGS sequence"/>
</dbReference>
<feature type="compositionally biased region" description="Basic residues" evidence="1">
    <location>
        <begin position="98"/>
        <end position="108"/>
    </location>
</feature>